<feature type="domain" description="Tyr recombinase" evidence="5">
    <location>
        <begin position="336"/>
        <end position="538"/>
    </location>
</feature>
<evidence type="ECO:0000259" key="5">
    <source>
        <dbReference type="PROSITE" id="PS51898"/>
    </source>
</evidence>
<keyword evidence="2" id="KW-0229">DNA integration</keyword>
<evidence type="ECO:0000256" key="3">
    <source>
        <dbReference type="ARBA" id="ARBA00023125"/>
    </source>
</evidence>
<accession>A0A411YX17</accession>
<comment type="similarity">
    <text evidence="1">Belongs to the 'phage' integrase family.</text>
</comment>
<dbReference type="InterPro" id="IPR013762">
    <property type="entry name" value="Integrase-like_cat_sf"/>
</dbReference>
<name>A0A411YX17_9RHOB</name>
<dbReference type="EMBL" id="QWEY01000017">
    <property type="protein sequence ID" value="RGP35352.1"/>
    <property type="molecule type" value="Genomic_DNA"/>
</dbReference>
<organism evidence="6 7">
    <name type="scientific">Pseudotabrizicola alkalilacus</name>
    <dbReference type="NCBI Taxonomy" id="2305252"/>
    <lineage>
        <taxon>Bacteria</taxon>
        <taxon>Pseudomonadati</taxon>
        <taxon>Pseudomonadota</taxon>
        <taxon>Alphaproteobacteria</taxon>
        <taxon>Rhodobacterales</taxon>
        <taxon>Paracoccaceae</taxon>
        <taxon>Pseudotabrizicola</taxon>
    </lineage>
</organism>
<evidence type="ECO:0000313" key="7">
    <source>
        <dbReference type="Proteomes" id="UP000284547"/>
    </source>
</evidence>
<evidence type="ECO:0000256" key="4">
    <source>
        <dbReference type="ARBA" id="ARBA00023172"/>
    </source>
</evidence>
<dbReference type="CDD" id="cd01184">
    <property type="entry name" value="INT_C_like_1"/>
    <property type="match status" value="1"/>
</dbReference>
<keyword evidence="7" id="KW-1185">Reference proteome</keyword>
<dbReference type="InterPro" id="IPR050090">
    <property type="entry name" value="Tyrosine_recombinase_XerCD"/>
</dbReference>
<evidence type="ECO:0000313" key="6">
    <source>
        <dbReference type="EMBL" id="RGP35352.1"/>
    </source>
</evidence>
<dbReference type="PANTHER" id="PTHR30349:SF41">
    <property type="entry name" value="INTEGRASE_RECOMBINASE PROTEIN MJ0367-RELATED"/>
    <property type="match status" value="1"/>
</dbReference>
<dbReference type="Gene3D" id="1.10.443.10">
    <property type="entry name" value="Intergrase catalytic core"/>
    <property type="match status" value="1"/>
</dbReference>
<sequence>MLVHAYLTRSRHSIFYFRWPLRSAVANEGRRCIRISLQTRCPRRATVIARELAAFGTSLERTGELNTMRHDELRKVVHAAFKAQLAKMLDGVGAGGPMSELALAPLQTSLMLAEGTPEDFRAIALADDPQPFLSRFCASSGLPQSEAEERPERLLREIQMAWRDMLREFGKHHAALNHYDFNSTNVPAPIMEPAPASSALEGISLADAIAEYIAENRRAKSWEFGTFGKKQAALDALIELLGTDTEIGTITKQHARDVKQVVSKLPPNRNKQQATRHLTIREAAALPGIAPMSTVTVNSYISIYQSFFDWAEKNGHTEANPFEGMRVLSNRKDSREQRQAFKPDALQAVYTELTQNTRGLVKKESHKWASLIGMFSGARLNEICQMEAADLQQQDGIWYFNLFESEDDVGNKKFKTAAARRKVPVHNRLIELGLLDYHRDICSRTTSRMFPEYNFEPKAGYGRALGRWFNDVLTPALGIKSKAHVFHGLRHTMVTRLIQAGVEDPVCQSIVGHERKGVTQGTYNREGYTLVQLHQAINKYPVPTA</sequence>
<dbReference type="GO" id="GO:0003677">
    <property type="term" value="F:DNA binding"/>
    <property type="evidence" value="ECO:0007669"/>
    <property type="project" value="UniProtKB-KW"/>
</dbReference>
<dbReference type="InterPro" id="IPR010998">
    <property type="entry name" value="Integrase_recombinase_N"/>
</dbReference>
<dbReference type="Gene3D" id="1.10.150.130">
    <property type="match status" value="1"/>
</dbReference>
<protein>
    <submittedName>
        <fullName evidence="6">Site-specific integrase</fullName>
    </submittedName>
</protein>
<dbReference type="InterPro" id="IPR011010">
    <property type="entry name" value="DNA_brk_join_enz"/>
</dbReference>
<proteinExistence type="inferred from homology"/>
<keyword evidence="3" id="KW-0238">DNA-binding</keyword>
<dbReference type="SUPFAM" id="SSF56349">
    <property type="entry name" value="DNA breaking-rejoining enzymes"/>
    <property type="match status" value="1"/>
</dbReference>
<dbReference type="PROSITE" id="PS51898">
    <property type="entry name" value="TYR_RECOMBINASE"/>
    <property type="match status" value="1"/>
</dbReference>
<evidence type="ECO:0000256" key="1">
    <source>
        <dbReference type="ARBA" id="ARBA00008857"/>
    </source>
</evidence>
<dbReference type="Pfam" id="PF00589">
    <property type="entry name" value="Phage_integrase"/>
    <property type="match status" value="1"/>
</dbReference>
<gene>
    <name evidence="6" type="ORF">D1012_20660</name>
</gene>
<comment type="caution">
    <text evidence="6">The sequence shown here is derived from an EMBL/GenBank/DDBJ whole genome shotgun (WGS) entry which is preliminary data.</text>
</comment>
<dbReference type="GO" id="GO:0015074">
    <property type="term" value="P:DNA integration"/>
    <property type="evidence" value="ECO:0007669"/>
    <property type="project" value="UniProtKB-KW"/>
</dbReference>
<evidence type="ECO:0000256" key="2">
    <source>
        <dbReference type="ARBA" id="ARBA00022908"/>
    </source>
</evidence>
<dbReference type="AlphaFoldDB" id="A0A411YX17"/>
<reference evidence="6 7" key="1">
    <citation type="submission" date="2018-08" db="EMBL/GenBank/DDBJ databases">
        <title>Flavobacterium tibetense sp. nov., isolated from a wetland YonghuCo on Tibetan Plateau.</title>
        <authorList>
            <person name="Phurbu D."/>
            <person name="Lu H."/>
            <person name="Xing P."/>
        </authorList>
    </citation>
    <scope>NUCLEOTIDE SEQUENCE [LARGE SCALE GENOMIC DNA]</scope>
    <source>
        <strain evidence="6 7">DJC</strain>
    </source>
</reference>
<dbReference type="Proteomes" id="UP000284547">
    <property type="component" value="Unassembled WGS sequence"/>
</dbReference>
<dbReference type="GO" id="GO:0006310">
    <property type="term" value="P:DNA recombination"/>
    <property type="evidence" value="ECO:0007669"/>
    <property type="project" value="UniProtKB-KW"/>
</dbReference>
<keyword evidence="4" id="KW-0233">DNA recombination</keyword>
<dbReference type="PANTHER" id="PTHR30349">
    <property type="entry name" value="PHAGE INTEGRASE-RELATED"/>
    <property type="match status" value="1"/>
</dbReference>
<dbReference type="InterPro" id="IPR002104">
    <property type="entry name" value="Integrase_catalytic"/>
</dbReference>